<name>F4PY12_CACFS</name>
<proteinExistence type="predicted"/>
<dbReference type="Proteomes" id="UP000007797">
    <property type="component" value="Unassembled WGS sequence"/>
</dbReference>
<protein>
    <submittedName>
        <fullName evidence="1">Uncharacterized protein</fullName>
    </submittedName>
</protein>
<keyword evidence="2" id="KW-1185">Reference proteome</keyword>
<reference evidence="2" key="1">
    <citation type="journal article" date="2011" name="Genome Res.">
        <title>Phylogeny-wide analysis of social amoeba genomes highlights ancient origins for complex intercellular communication.</title>
        <authorList>
            <person name="Heidel A.J."/>
            <person name="Lawal H.M."/>
            <person name="Felder M."/>
            <person name="Schilde C."/>
            <person name="Helps N.R."/>
            <person name="Tunggal B."/>
            <person name="Rivero F."/>
            <person name="John U."/>
            <person name="Schleicher M."/>
            <person name="Eichinger L."/>
            <person name="Platzer M."/>
            <person name="Noegel A.A."/>
            <person name="Schaap P."/>
            <person name="Gloeckner G."/>
        </authorList>
    </citation>
    <scope>NUCLEOTIDE SEQUENCE [LARGE SCALE GENOMIC DNA]</scope>
    <source>
        <strain evidence="2">SH3</strain>
    </source>
</reference>
<dbReference type="EMBL" id="GL883014">
    <property type="protein sequence ID" value="EGG19672.1"/>
    <property type="molecule type" value="Genomic_DNA"/>
</dbReference>
<evidence type="ECO:0000313" key="2">
    <source>
        <dbReference type="Proteomes" id="UP000007797"/>
    </source>
</evidence>
<accession>F4PY12</accession>
<organism evidence="1 2">
    <name type="scientific">Cavenderia fasciculata</name>
    <name type="common">Slime mold</name>
    <name type="synonym">Dictyostelium fasciculatum</name>
    <dbReference type="NCBI Taxonomy" id="261658"/>
    <lineage>
        <taxon>Eukaryota</taxon>
        <taxon>Amoebozoa</taxon>
        <taxon>Evosea</taxon>
        <taxon>Eumycetozoa</taxon>
        <taxon>Dictyostelia</taxon>
        <taxon>Acytosteliales</taxon>
        <taxon>Cavenderiaceae</taxon>
        <taxon>Cavenderia</taxon>
    </lineage>
</organism>
<dbReference type="AlphaFoldDB" id="F4PY12"/>
<sequence>MAYVSNNFYILKNDHQTNNFEEGSVDHLFQMVKEGHQSQFRYANANNLKSMCAMAQVNIERRHQELQDAATGLSNQQWDNSFHRYLTCSTESKSIYIILKLLPYIGDENETFIIISMLMQIVENGSYPEEILVAEGLASHLLTNYSSRLADIYFLTKVHKLFLKMLRHEKIGEFSCIRRAAVAFFNEFGRLGTFYGTTLRFSEEEIKEGIALLQKPDWSSLPF</sequence>
<dbReference type="GeneID" id="14871497"/>
<evidence type="ECO:0000313" key="1">
    <source>
        <dbReference type="EMBL" id="EGG19672.1"/>
    </source>
</evidence>
<dbReference type="KEGG" id="dfa:DFA_00250"/>
<gene>
    <name evidence="1" type="ORF">DFA_00250</name>
</gene>
<dbReference type="RefSeq" id="XP_004357966.1">
    <property type="nucleotide sequence ID" value="XM_004357909.1"/>
</dbReference>